<dbReference type="Gene3D" id="1.10.357.10">
    <property type="entry name" value="Tetracycline Repressor, domain 2"/>
    <property type="match status" value="1"/>
</dbReference>
<evidence type="ECO:0000256" key="4">
    <source>
        <dbReference type="PROSITE-ProRule" id="PRU00335"/>
    </source>
</evidence>
<sequence length="246" mass="27331">MDESGEVTLPKSVELLWGLGSTGSRGPRRGMSLDQIVDAAMELADADGLAGLSMSRVAERLGFTTMSLYRYVDSKDTLLDLLSDRVVGLPPEIPPGTPWRDGLYRWAWAEFRMLQAHSWWLDIPISAPPMGPNNMAWLNTALTVLDGTSVPDPLKMQLVLNLSLYVIGRARFQRDTQTGPEVTDYPEILARVLDPDRFPVLVRTLGARAFDDDNVDWADADFEFCLARLLDGYERFIDGFPAPAAV</sequence>
<accession>A0A7K0E1W3</accession>
<dbReference type="PANTHER" id="PTHR30055:SF151">
    <property type="entry name" value="TRANSCRIPTIONAL REGULATORY PROTEIN"/>
    <property type="match status" value="1"/>
</dbReference>
<keyword evidence="2 4" id="KW-0238">DNA-binding</keyword>
<gene>
    <name evidence="6" type="ORF">NRB56_67520</name>
</gene>
<reference evidence="6 7" key="1">
    <citation type="submission" date="2019-10" db="EMBL/GenBank/DDBJ databases">
        <title>Nocardia macrotermitis sp. nov. and Nocardia aurantia sp. nov., isolated from the gut of fungus growing-termite Macrotermes natalensis.</title>
        <authorList>
            <person name="Benndorf R."/>
            <person name="Schwitalla J."/>
            <person name="Martin K."/>
            <person name="De Beer W."/>
            <person name="Kaster A.-K."/>
            <person name="Vollmers J."/>
            <person name="Poulsen M."/>
            <person name="Beemelmanns C."/>
        </authorList>
    </citation>
    <scope>NUCLEOTIDE SEQUENCE [LARGE SCALE GENOMIC DNA]</scope>
    <source>
        <strain evidence="6 7">RB56</strain>
    </source>
</reference>
<dbReference type="RefSeq" id="WP_319943916.1">
    <property type="nucleotide sequence ID" value="NZ_WEGI01000017.1"/>
</dbReference>
<dbReference type="Gene3D" id="1.10.10.60">
    <property type="entry name" value="Homeodomain-like"/>
    <property type="match status" value="1"/>
</dbReference>
<dbReference type="GO" id="GO:0000976">
    <property type="term" value="F:transcription cis-regulatory region binding"/>
    <property type="evidence" value="ECO:0007669"/>
    <property type="project" value="TreeGrafter"/>
</dbReference>
<organism evidence="6 7">
    <name type="scientific">Nocardia aurantia</name>
    <dbReference type="NCBI Taxonomy" id="2585199"/>
    <lineage>
        <taxon>Bacteria</taxon>
        <taxon>Bacillati</taxon>
        <taxon>Actinomycetota</taxon>
        <taxon>Actinomycetes</taxon>
        <taxon>Mycobacteriales</taxon>
        <taxon>Nocardiaceae</taxon>
        <taxon>Nocardia</taxon>
    </lineage>
</organism>
<dbReference type="InterPro" id="IPR009057">
    <property type="entry name" value="Homeodomain-like_sf"/>
</dbReference>
<evidence type="ECO:0000313" key="7">
    <source>
        <dbReference type="Proteomes" id="UP000431401"/>
    </source>
</evidence>
<comment type="caution">
    <text evidence="6">The sequence shown here is derived from an EMBL/GenBank/DDBJ whole genome shotgun (WGS) entry which is preliminary data.</text>
</comment>
<evidence type="ECO:0000256" key="3">
    <source>
        <dbReference type="ARBA" id="ARBA00023163"/>
    </source>
</evidence>
<feature type="domain" description="HTH tetR-type" evidence="5">
    <location>
        <begin position="30"/>
        <end position="90"/>
    </location>
</feature>
<protein>
    <recommendedName>
        <fullName evidence="5">HTH tetR-type domain-containing protein</fullName>
    </recommendedName>
</protein>
<evidence type="ECO:0000256" key="1">
    <source>
        <dbReference type="ARBA" id="ARBA00023015"/>
    </source>
</evidence>
<dbReference type="InterPro" id="IPR050109">
    <property type="entry name" value="HTH-type_TetR-like_transc_reg"/>
</dbReference>
<dbReference type="SUPFAM" id="SSF46689">
    <property type="entry name" value="Homeodomain-like"/>
    <property type="match status" value="1"/>
</dbReference>
<dbReference type="Pfam" id="PF02909">
    <property type="entry name" value="TetR_C_1"/>
    <property type="match status" value="1"/>
</dbReference>
<dbReference type="InterPro" id="IPR001647">
    <property type="entry name" value="HTH_TetR"/>
</dbReference>
<evidence type="ECO:0000256" key="2">
    <source>
        <dbReference type="ARBA" id="ARBA00023125"/>
    </source>
</evidence>
<name>A0A7K0E1W3_9NOCA</name>
<dbReference type="AlphaFoldDB" id="A0A7K0E1W3"/>
<dbReference type="Proteomes" id="UP000431401">
    <property type="component" value="Unassembled WGS sequence"/>
</dbReference>
<dbReference type="GO" id="GO:0045892">
    <property type="term" value="P:negative regulation of DNA-templated transcription"/>
    <property type="evidence" value="ECO:0007669"/>
    <property type="project" value="InterPro"/>
</dbReference>
<dbReference type="GO" id="GO:0003700">
    <property type="term" value="F:DNA-binding transcription factor activity"/>
    <property type="evidence" value="ECO:0007669"/>
    <property type="project" value="TreeGrafter"/>
</dbReference>
<dbReference type="SUPFAM" id="SSF48498">
    <property type="entry name" value="Tetracyclin repressor-like, C-terminal domain"/>
    <property type="match status" value="1"/>
</dbReference>
<dbReference type="Pfam" id="PF00440">
    <property type="entry name" value="TetR_N"/>
    <property type="match status" value="1"/>
</dbReference>
<feature type="DNA-binding region" description="H-T-H motif" evidence="4">
    <location>
        <begin position="53"/>
        <end position="72"/>
    </location>
</feature>
<dbReference type="InterPro" id="IPR036271">
    <property type="entry name" value="Tet_transcr_reg_TetR-rel_C_sf"/>
</dbReference>
<proteinExistence type="predicted"/>
<evidence type="ECO:0000259" key="5">
    <source>
        <dbReference type="PROSITE" id="PS50977"/>
    </source>
</evidence>
<keyword evidence="1" id="KW-0805">Transcription regulation</keyword>
<evidence type="ECO:0000313" key="6">
    <source>
        <dbReference type="EMBL" id="MQY31144.1"/>
    </source>
</evidence>
<keyword evidence="3" id="KW-0804">Transcription</keyword>
<keyword evidence="7" id="KW-1185">Reference proteome</keyword>
<dbReference type="InterPro" id="IPR004111">
    <property type="entry name" value="Repressor_TetR_C"/>
</dbReference>
<dbReference type="PRINTS" id="PR00455">
    <property type="entry name" value="HTHTETR"/>
</dbReference>
<dbReference type="EMBL" id="WEGI01000017">
    <property type="protein sequence ID" value="MQY31144.1"/>
    <property type="molecule type" value="Genomic_DNA"/>
</dbReference>
<dbReference type="PROSITE" id="PS50977">
    <property type="entry name" value="HTH_TETR_2"/>
    <property type="match status" value="1"/>
</dbReference>
<dbReference type="PANTHER" id="PTHR30055">
    <property type="entry name" value="HTH-TYPE TRANSCRIPTIONAL REGULATOR RUTR"/>
    <property type="match status" value="1"/>
</dbReference>